<keyword evidence="4" id="KW-1185">Reference proteome</keyword>
<feature type="transmembrane region" description="Helical" evidence="1">
    <location>
        <begin position="126"/>
        <end position="144"/>
    </location>
</feature>
<feature type="transmembrane region" description="Helical" evidence="1">
    <location>
        <begin position="7"/>
        <end position="28"/>
    </location>
</feature>
<feature type="transmembrane region" description="Helical" evidence="1">
    <location>
        <begin position="200"/>
        <end position="217"/>
    </location>
</feature>
<dbReference type="GO" id="GO:0080120">
    <property type="term" value="P:CAAX-box protein maturation"/>
    <property type="evidence" value="ECO:0007669"/>
    <property type="project" value="UniProtKB-ARBA"/>
</dbReference>
<organism evidence="3 4">
    <name type="scientific">Maribacter algarum</name>
    <name type="common">ex Zhang et al. 2020</name>
    <dbReference type="NCBI Taxonomy" id="2578118"/>
    <lineage>
        <taxon>Bacteria</taxon>
        <taxon>Pseudomonadati</taxon>
        <taxon>Bacteroidota</taxon>
        <taxon>Flavobacteriia</taxon>
        <taxon>Flavobacteriales</taxon>
        <taxon>Flavobacteriaceae</taxon>
        <taxon>Maribacter</taxon>
    </lineage>
</organism>
<accession>A0A5S3PK46</accession>
<dbReference type="RefSeq" id="WP_138659474.1">
    <property type="nucleotide sequence ID" value="NZ_VATY01000004.1"/>
</dbReference>
<dbReference type="GO" id="GO:0006508">
    <property type="term" value="P:proteolysis"/>
    <property type="evidence" value="ECO:0007669"/>
    <property type="project" value="UniProtKB-KW"/>
</dbReference>
<dbReference type="GO" id="GO:0004175">
    <property type="term" value="F:endopeptidase activity"/>
    <property type="evidence" value="ECO:0007669"/>
    <property type="project" value="UniProtKB-ARBA"/>
</dbReference>
<dbReference type="PANTHER" id="PTHR36435:SF1">
    <property type="entry name" value="CAAX AMINO TERMINAL PROTEASE FAMILY PROTEIN"/>
    <property type="match status" value="1"/>
</dbReference>
<dbReference type="InterPro" id="IPR052710">
    <property type="entry name" value="CAAX_protease"/>
</dbReference>
<sequence>MKGYGIVLEAVLILVLVGILEYGAFVLISKYFSNDSSFEIALNLNALTSILGSLIAVFTGLWLWKFKIEWVSKLPSKKIITTALLIVILEFLVSDFFNLRMFFERIQEGKILFFDWSISQFNEFDSYFYFANVILIGPILEELFFRGILFKKFKRVLSVSTAIVLSSALFSLVHLNFQGFAYYFIGGCILGYMYHRTNSLILVMGYHAIFNLLAIVVKRREFYTDDNQFFAILIFFFVCFAGLYLALKRFHLLTISPEEDSSPLDPPEYE</sequence>
<evidence type="ECO:0000313" key="3">
    <source>
        <dbReference type="EMBL" id="TMM53851.1"/>
    </source>
</evidence>
<dbReference type="Pfam" id="PF02517">
    <property type="entry name" value="Rce1-like"/>
    <property type="match status" value="1"/>
</dbReference>
<dbReference type="Proteomes" id="UP000310314">
    <property type="component" value="Unassembled WGS sequence"/>
</dbReference>
<feature type="transmembrane region" description="Helical" evidence="1">
    <location>
        <begin position="40"/>
        <end position="64"/>
    </location>
</feature>
<dbReference type="EMBL" id="VATY01000004">
    <property type="protein sequence ID" value="TMM53851.1"/>
    <property type="molecule type" value="Genomic_DNA"/>
</dbReference>
<comment type="caution">
    <text evidence="3">The sequence shown here is derived from an EMBL/GenBank/DDBJ whole genome shotgun (WGS) entry which is preliminary data.</text>
</comment>
<dbReference type="OrthoDB" id="158986at2"/>
<evidence type="ECO:0000313" key="4">
    <source>
        <dbReference type="Proteomes" id="UP000310314"/>
    </source>
</evidence>
<dbReference type="AlphaFoldDB" id="A0A5S3PK46"/>
<keyword evidence="3" id="KW-0645">Protease</keyword>
<feature type="transmembrane region" description="Helical" evidence="1">
    <location>
        <begin position="229"/>
        <end position="247"/>
    </location>
</feature>
<reference evidence="3 4" key="1">
    <citation type="submission" date="2019-05" db="EMBL/GenBank/DDBJ databases">
        <authorList>
            <person name="Zhang J.-Y."/>
            <person name="Feg X."/>
            <person name="Du Z.-J."/>
        </authorList>
    </citation>
    <scope>NUCLEOTIDE SEQUENCE [LARGE SCALE GENOMIC DNA]</scope>
    <source>
        <strain evidence="3 4">RZ26</strain>
    </source>
</reference>
<keyword evidence="1" id="KW-1133">Transmembrane helix</keyword>
<keyword evidence="1" id="KW-0472">Membrane</keyword>
<gene>
    <name evidence="3" type="ORF">FEE95_18315</name>
</gene>
<feature type="domain" description="CAAX prenyl protease 2/Lysostaphin resistance protein A-like" evidence="2">
    <location>
        <begin position="127"/>
        <end position="213"/>
    </location>
</feature>
<dbReference type="GO" id="GO:0008237">
    <property type="term" value="F:metallopeptidase activity"/>
    <property type="evidence" value="ECO:0007669"/>
    <property type="project" value="UniProtKB-KW"/>
</dbReference>
<dbReference type="PANTHER" id="PTHR36435">
    <property type="entry name" value="SLR1288 PROTEIN"/>
    <property type="match status" value="1"/>
</dbReference>
<evidence type="ECO:0000256" key="1">
    <source>
        <dbReference type="SAM" id="Phobius"/>
    </source>
</evidence>
<evidence type="ECO:0000259" key="2">
    <source>
        <dbReference type="Pfam" id="PF02517"/>
    </source>
</evidence>
<keyword evidence="3" id="KW-0482">Metalloprotease</keyword>
<name>A0A5S3PK46_9FLAO</name>
<proteinExistence type="predicted"/>
<dbReference type="InterPro" id="IPR003675">
    <property type="entry name" value="Rce1/LyrA-like_dom"/>
</dbReference>
<feature type="transmembrane region" description="Helical" evidence="1">
    <location>
        <begin position="84"/>
        <end position="103"/>
    </location>
</feature>
<protein>
    <submittedName>
        <fullName evidence="3">CPBP family intramembrane metalloprotease</fullName>
    </submittedName>
</protein>
<keyword evidence="1" id="KW-0812">Transmembrane</keyword>
<keyword evidence="3" id="KW-0378">Hydrolase</keyword>